<protein>
    <recommendedName>
        <fullName evidence="3">DUF1421 domain-containing protein</fullName>
    </recommendedName>
</protein>
<feature type="coiled-coil region" evidence="1">
    <location>
        <begin position="88"/>
        <end position="124"/>
    </location>
</feature>
<reference evidence="4 5" key="1">
    <citation type="submission" date="2019-12" db="EMBL/GenBank/DDBJ databases">
        <authorList>
            <person name="Scholz U."/>
            <person name="Mascher M."/>
            <person name="Fiebig A."/>
        </authorList>
    </citation>
    <scope>NUCLEOTIDE SEQUENCE</scope>
</reference>
<evidence type="ECO:0000256" key="1">
    <source>
        <dbReference type="SAM" id="Coils"/>
    </source>
</evidence>
<evidence type="ECO:0000256" key="2">
    <source>
        <dbReference type="SAM" id="MobiDB-lite"/>
    </source>
</evidence>
<dbReference type="Pfam" id="PF07223">
    <property type="entry name" value="DUF1421"/>
    <property type="match status" value="1"/>
</dbReference>
<keyword evidence="1" id="KW-0175">Coiled coil</keyword>
<dbReference type="EMBL" id="LR743602">
    <property type="protein sequence ID" value="CAA2632309.1"/>
    <property type="molecule type" value="Genomic_DNA"/>
</dbReference>
<dbReference type="InterPro" id="IPR010820">
    <property type="entry name" value="DUF1421"/>
</dbReference>
<evidence type="ECO:0000313" key="5">
    <source>
        <dbReference type="Proteomes" id="UP001189122"/>
    </source>
</evidence>
<dbReference type="PANTHER" id="PTHR31805:SF16">
    <property type="entry name" value="FORMIN-LIKE PROTEIN (DUF1421)"/>
    <property type="match status" value="1"/>
</dbReference>
<proteinExistence type="predicted"/>
<name>A0A7I8JMY2_SPIIN</name>
<dbReference type="EMBL" id="CACRZD030000015">
    <property type="protein sequence ID" value="CAA6671527.1"/>
    <property type="molecule type" value="Genomic_DNA"/>
</dbReference>
<feature type="compositionally biased region" description="Low complexity" evidence="2">
    <location>
        <begin position="266"/>
        <end position="279"/>
    </location>
</feature>
<evidence type="ECO:0000313" key="4">
    <source>
        <dbReference type="EMBL" id="CAA2632309.1"/>
    </source>
</evidence>
<feature type="compositionally biased region" description="Low complexity" evidence="2">
    <location>
        <begin position="124"/>
        <end position="147"/>
    </location>
</feature>
<accession>A0A7I8JMY2</accession>
<dbReference type="PANTHER" id="PTHR31805">
    <property type="entry name" value="RECEPTOR-LIKE KINASE, PUTATIVE (DUF1421)-RELATED"/>
    <property type="match status" value="1"/>
</dbReference>
<dbReference type="AlphaFoldDB" id="A0A7I8JMY2"/>
<feature type="compositionally biased region" description="Basic residues" evidence="2">
    <location>
        <begin position="235"/>
        <end position="246"/>
    </location>
</feature>
<gene>
    <name evidence="4" type="ORF">SI7747_15017935</name>
</gene>
<evidence type="ECO:0000259" key="3">
    <source>
        <dbReference type="Pfam" id="PF07223"/>
    </source>
</evidence>
<keyword evidence="5" id="KW-1185">Reference proteome</keyword>
<feature type="compositionally biased region" description="Pro residues" evidence="2">
    <location>
        <begin position="170"/>
        <end position="180"/>
    </location>
</feature>
<feature type="domain" description="DUF1421" evidence="3">
    <location>
        <begin position="360"/>
        <end position="402"/>
    </location>
</feature>
<feature type="region of interest" description="Disordered" evidence="2">
    <location>
        <begin position="124"/>
        <end position="342"/>
    </location>
</feature>
<organism evidence="4">
    <name type="scientific">Spirodela intermedia</name>
    <name type="common">Intermediate duckweed</name>
    <dbReference type="NCBI Taxonomy" id="51605"/>
    <lineage>
        <taxon>Eukaryota</taxon>
        <taxon>Viridiplantae</taxon>
        <taxon>Streptophyta</taxon>
        <taxon>Embryophyta</taxon>
        <taxon>Tracheophyta</taxon>
        <taxon>Spermatophyta</taxon>
        <taxon>Magnoliopsida</taxon>
        <taxon>Liliopsida</taxon>
        <taxon>Araceae</taxon>
        <taxon>Lemnoideae</taxon>
        <taxon>Spirodela</taxon>
    </lineage>
</organism>
<dbReference type="Proteomes" id="UP001189122">
    <property type="component" value="Unassembled WGS sequence"/>
</dbReference>
<sequence>MDIQDFREGRVGRPLVDVYSQREEHDNRDLLLAVEKCMKKYADNLLRYLEGISGRLSQLELYCYNLERSVGDLRADLSRDQSESDLKLKSLEKHLQEVHRSVQILRDKQELAETQRELAKIQLATKESSDTATATATSPPAAAAAAPEPKKRTDSPDASNQQLALALPQQLPPNPPPPRAPEQAPLSQTPTLRPREEAHSTPSPRLKISPGSLLRSMNSRGRRSSSRPPSISPSRRGRRRRRRTLPTRRASSPQRRPARDVPPRHAAAGPYQPGYAPAQLSLQRQEVAPPQTGQSPYPPPQVSKAGGYAAPVPYPPHSNVQGYGAPGGGGAARPQHFLPGAYPPPGGMHQGMQMPRSHPYAELIDKAINMGYLRDHVIGAVRRMEESGQPVDFNSLLDVLNARPAAPPSQRGWAS</sequence>